<reference evidence="3" key="1">
    <citation type="journal article" date="2011" name="Stand. Genomic Sci.">
        <title>Non-contiguous finished genome sequence of the opportunistic oral pathogen Prevotella multisaccharivorax type strain (PPPA20).</title>
        <authorList>
            <person name="Pati A."/>
            <person name="Gronow S."/>
            <person name="Lu M."/>
            <person name="Lapidus A."/>
            <person name="Nolan M."/>
            <person name="Lucas S."/>
            <person name="Hammon N."/>
            <person name="Deshpande S."/>
            <person name="Cheng J.F."/>
            <person name="Tapia R."/>
            <person name="Han C."/>
            <person name="Goodwin L."/>
            <person name="Pitluck S."/>
            <person name="Liolios K."/>
            <person name="Pagani I."/>
            <person name="Mavromatis K."/>
            <person name="Mikhailova N."/>
            <person name="Huntemann M."/>
            <person name="Chen A."/>
            <person name="Palaniappan K."/>
            <person name="Land M."/>
            <person name="Hauser L."/>
            <person name="Detter J.C."/>
            <person name="Brambilla E.M."/>
            <person name="Rohde M."/>
            <person name="Goker M."/>
            <person name="Woyke T."/>
            <person name="Bristow J."/>
            <person name="Eisen J.A."/>
            <person name="Markowitz V."/>
            <person name="Hugenholtz P."/>
            <person name="Kyrpides N.C."/>
            <person name="Klenk H.P."/>
            <person name="Ivanova N."/>
        </authorList>
    </citation>
    <scope>NUCLEOTIDE SEQUENCE [LARGE SCALE GENOMIC DNA]</scope>
    <source>
        <strain evidence="3">DSM 17128</strain>
    </source>
</reference>
<accession>F8N5R8</accession>
<dbReference type="CDD" id="cd13121">
    <property type="entry name" value="BF2867_like_C"/>
    <property type="match status" value="1"/>
</dbReference>
<name>F8N5R8_9BACT</name>
<proteinExistence type="predicted"/>
<feature type="signal peptide" evidence="1">
    <location>
        <begin position="1"/>
        <end position="22"/>
    </location>
</feature>
<evidence type="ECO:0000256" key="1">
    <source>
        <dbReference type="SAM" id="SignalP"/>
    </source>
</evidence>
<keyword evidence="3" id="KW-1185">Reference proteome</keyword>
<protein>
    <recommendedName>
        <fullName evidence="4">Lipoprotein</fullName>
    </recommendedName>
</protein>
<evidence type="ECO:0008006" key="4">
    <source>
        <dbReference type="Google" id="ProtNLM"/>
    </source>
</evidence>
<dbReference type="AlphaFoldDB" id="F8N5R8"/>
<dbReference type="STRING" id="688246.Premu_0604"/>
<dbReference type="PROSITE" id="PS51257">
    <property type="entry name" value="PROKAR_LIPOPROTEIN"/>
    <property type="match status" value="1"/>
</dbReference>
<dbReference type="HOGENOM" id="CLU_459942_0_0_10"/>
<organism evidence="2 3">
    <name type="scientific">Hallella multisaccharivorax DSM 17128</name>
    <dbReference type="NCBI Taxonomy" id="688246"/>
    <lineage>
        <taxon>Bacteria</taxon>
        <taxon>Pseudomonadati</taxon>
        <taxon>Bacteroidota</taxon>
        <taxon>Bacteroidia</taxon>
        <taxon>Bacteroidales</taxon>
        <taxon>Prevotellaceae</taxon>
        <taxon>Hallella</taxon>
    </lineage>
</organism>
<dbReference type="Proteomes" id="UP000002772">
    <property type="component" value="Unassembled WGS sequence"/>
</dbReference>
<evidence type="ECO:0000313" key="3">
    <source>
        <dbReference type="Proteomes" id="UP000002772"/>
    </source>
</evidence>
<dbReference type="CDD" id="cd13120">
    <property type="entry name" value="BF2867_like_N"/>
    <property type="match status" value="1"/>
</dbReference>
<keyword evidence="1" id="KW-0732">Signal</keyword>
<dbReference type="Gene3D" id="2.60.40.2630">
    <property type="match status" value="1"/>
</dbReference>
<dbReference type="RefSeq" id="WP_007572994.1">
    <property type="nucleotide sequence ID" value="NZ_BPTS01000001.1"/>
</dbReference>
<dbReference type="OrthoDB" id="1076172at2"/>
<gene>
    <name evidence="2" type="ORF">Premu_0604</name>
</gene>
<feature type="chain" id="PRO_5003375631" description="Lipoprotein" evidence="1">
    <location>
        <begin position="23"/>
        <end position="554"/>
    </location>
</feature>
<sequence length="554" mass="61758">MNIRKTFSIQGLSGILSILVTAAIFTACTNDETTDKASGKGALVSGFNLSASQTSTSETFMTRAKVSSDGAFTWNVGDKVSVFNFSTYYTSTAETTEAGAETHFEGQMVATKGDSIAMFYPAINDVTVKSGTEFGQLNLDISKQMGTLDDFANRFYFKFGLGRVDDVSNGIAAVSAKLQDQVALCNCKFTFKLNGETLMMKGVKITGAPSVATVNLRTDNLNGSLTPSHSTQTDVIDVTPPSADSVADIAMFPTGGQEETYTLTVTGADGNTYSVKQAMTLVAGKYYNYVIELGEDDTPECDDVRWAKSNFVLYDLCYSWNRSSYGFYCRPWSSNTTRRRGYRVCDTFRWGVIGEAAWNPCVPYCPPSGDREISGKMFTDPEMRHETKDFCKARYGDIVYWATCGKLRLPTAKEMTKLFTARSWEYGMHEDYCQWPAYGFMFTCPPKGETRTTRYDYCYPKRFSRWDFDSGIFLPLASYRTGDGRWTCERYVSKYMTSTLVQGCVDTWSFGHNVNPGGSKTDWKTGAKCDARTLRSRYSPCEFVPIRAVYVDKK</sequence>
<dbReference type="EMBL" id="GL945017">
    <property type="protein sequence ID" value="EGN56080.1"/>
    <property type="molecule type" value="Genomic_DNA"/>
</dbReference>
<evidence type="ECO:0000313" key="2">
    <source>
        <dbReference type="EMBL" id="EGN56080.1"/>
    </source>
</evidence>